<dbReference type="EMBL" id="LAVV01013869">
    <property type="protein sequence ID" value="KNZ45245.1"/>
    <property type="molecule type" value="Genomic_DNA"/>
</dbReference>
<organism evidence="1 2">
    <name type="scientific">Puccinia sorghi</name>
    <dbReference type="NCBI Taxonomy" id="27349"/>
    <lineage>
        <taxon>Eukaryota</taxon>
        <taxon>Fungi</taxon>
        <taxon>Dikarya</taxon>
        <taxon>Basidiomycota</taxon>
        <taxon>Pucciniomycotina</taxon>
        <taxon>Pucciniomycetes</taxon>
        <taxon>Pucciniales</taxon>
        <taxon>Pucciniaceae</taxon>
        <taxon>Puccinia</taxon>
    </lineage>
</organism>
<keyword evidence="2" id="KW-1185">Reference proteome</keyword>
<evidence type="ECO:0000313" key="2">
    <source>
        <dbReference type="Proteomes" id="UP000037035"/>
    </source>
</evidence>
<evidence type="ECO:0000313" key="1">
    <source>
        <dbReference type="EMBL" id="KNZ45245.1"/>
    </source>
</evidence>
<protein>
    <submittedName>
        <fullName evidence="1">Uncharacterized protein</fullName>
    </submittedName>
</protein>
<gene>
    <name evidence="1" type="ORF">VP01_8338g1</name>
</gene>
<proteinExistence type="predicted"/>
<reference evidence="1 2" key="1">
    <citation type="submission" date="2015-08" db="EMBL/GenBank/DDBJ databases">
        <title>Next Generation Sequencing and Analysis of the Genome of Puccinia sorghi L Schw, the Causal Agent of Maize Common Rust.</title>
        <authorList>
            <person name="Rochi L."/>
            <person name="Burguener G."/>
            <person name="Darino M."/>
            <person name="Turjanski A."/>
            <person name="Kreff E."/>
            <person name="Dieguez M.J."/>
            <person name="Sacco F."/>
        </authorList>
    </citation>
    <scope>NUCLEOTIDE SEQUENCE [LARGE SCALE GENOMIC DNA]</scope>
    <source>
        <strain evidence="1 2">RO10H11247</strain>
    </source>
</reference>
<name>A0A0L6UBQ7_9BASI</name>
<feature type="non-terminal residue" evidence="1">
    <location>
        <position position="1"/>
    </location>
</feature>
<comment type="caution">
    <text evidence="1">The sequence shown here is derived from an EMBL/GenBank/DDBJ whole genome shotgun (WGS) entry which is preliminary data.</text>
</comment>
<dbReference type="AlphaFoldDB" id="A0A0L6UBQ7"/>
<dbReference type="VEuPathDB" id="FungiDB:VP01_8338g1"/>
<accession>A0A0L6UBQ7</accession>
<dbReference type="Proteomes" id="UP000037035">
    <property type="component" value="Unassembled WGS sequence"/>
</dbReference>
<sequence length="98" mass="11100">LSCLREQNSWVMLYFLNVIRQAPNAAEVHPTSVTLVQERDDMTHIATVLLPLMESFLGRGAIIGRRKWVFPILYRVTSKSAEYNGIHSIVSLAALEMN</sequence>